<feature type="coiled-coil region" evidence="1">
    <location>
        <begin position="451"/>
        <end position="977"/>
    </location>
</feature>
<name>A0A7I8VQE1_9ANNE</name>
<organism evidence="2 3">
    <name type="scientific">Dimorphilus gyrociliatus</name>
    <dbReference type="NCBI Taxonomy" id="2664684"/>
    <lineage>
        <taxon>Eukaryota</taxon>
        <taxon>Metazoa</taxon>
        <taxon>Spiralia</taxon>
        <taxon>Lophotrochozoa</taxon>
        <taxon>Annelida</taxon>
        <taxon>Polychaeta</taxon>
        <taxon>Polychaeta incertae sedis</taxon>
        <taxon>Dinophilidae</taxon>
        <taxon>Dimorphilus</taxon>
    </lineage>
</organism>
<proteinExistence type="predicted"/>
<dbReference type="AlphaFoldDB" id="A0A7I8VQE1"/>
<dbReference type="Proteomes" id="UP000549394">
    <property type="component" value="Unassembled WGS sequence"/>
</dbReference>
<evidence type="ECO:0000313" key="3">
    <source>
        <dbReference type="Proteomes" id="UP000549394"/>
    </source>
</evidence>
<feature type="coiled-coil region" evidence="1">
    <location>
        <begin position="1017"/>
        <end position="1044"/>
    </location>
</feature>
<sequence length="1250" mass="145587">MNNVEKSQNNNAFTRFGGESLDILLKDDITRKQLLQESTFHEYLTENHKILAELLLSDDGYEKLHKIEIIRQTMEKKQFQDAYEAARVKKFIPSYDLLVYALLNEKLIEVIESDNELNQICLKDASMQCLLSSDVDLKQRILSREIDAVYVLRNENLKDVLLNMNETKCRLERVKRNEGNQPAILPALNYNQTELKIFENDMKRAMYALDRNMYSFKERVNNVTRKLGKGEKLDLDSEILADLKDEDLFSISQKFQRGLNVNHSEESSLNKSNNNVENSFDDPVGICRIFTGPNMKGIKGGDISESSLTDKENVITKDELVALQTRVQAAERETDELITKNRVLQIDYEKEKSKTRKLESILYEKNKELEEGLVTLVEDGKLQLTNSIVESEIKFRSLEVENDALRHDYSATKSELDKICQENTEMFRRVKQFARELMIEKSIVSQLTASRADLESSMNKLAVERDNFKNELINQDEKIGQIELTAREQITNIELEMRKQLRDYEEAVNILKGDNRQLMAEIACTKSESEARSSEMSHTRNLLRASRMEIEDLNRKLEVVTEENIASRNEIEHIMTEFNTKCKQNCNLEEAIEKTKEEKEKLLSNRYALERDVERLGEELKRTKDDIVESARRLGDARNSSLESEKMYQNSQNMIISLQTNLRAAEGQLSAVEDEKKCLHQRVNKLNEQNKFLQKEINHIKQLLAAEEANLKDEKKKSSDMKHELVFLNDTQEKMRNELEILQAALDKEQNLHMSLREQYLLEEKQMSQLQDKIRQYEVQVISLEKRLQEETIQMQQCRAEKERLVEDTRSLYRKLEDYEELLSKEQIKYKQTLDKIRQDFMNDIDYIKREKGISDDTLGSLRDEIVDLKEQIRAKDLQIRGCYQSIGQLDSEAKGRKELECQLMQSEADLRDMEMITKQYKEEAQTEREKQTQLIQQNDKLRMNIVQLKEGLKIVKEEYTKEVFGLNADLQQLSSNSDEEITQLRNSLNKTATDLKATEASLVALNDVGDSLRSTNINYEKTVDALKRRLHQEINNRRLAEQHLEALRLNQGSRHSIHKSMTEDTIRSAGISSAKLEQELLHEKDQAAILKKQLQSVQTSFYTQEAHIQTLELQLAESQGQIATLKRKTETLHGKSSEEPNDLKQLDDLKKHLTLYEKERAIFFQSAQKLAADLEDARSQLISKTKESVQLSEQCKSLREKLTEVEKNNRAFDESIRMEAEKREILEHRNHHLEIQNARMRAITGRQET</sequence>
<dbReference type="OrthoDB" id="6287438at2759"/>
<gene>
    <name evidence="2" type="ORF">DGYR_LOCUS6029</name>
</gene>
<feature type="coiled-coil region" evidence="1">
    <location>
        <begin position="1168"/>
        <end position="1216"/>
    </location>
</feature>
<keyword evidence="1" id="KW-0175">Coiled coil</keyword>
<feature type="coiled-coil region" evidence="1">
    <location>
        <begin position="1074"/>
        <end position="1129"/>
    </location>
</feature>
<dbReference type="EMBL" id="CAJFCJ010000007">
    <property type="protein sequence ID" value="CAD5117509.1"/>
    <property type="molecule type" value="Genomic_DNA"/>
</dbReference>
<reference evidence="2 3" key="1">
    <citation type="submission" date="2020-08" db="EMBL/GenBank/DDBJ databases">
        <authorList>
            <person name="Hejnol A."/>
        </authorList>
    </citation>
    <scope>NUCLEOTIDE SEQUENCE [LARGE SCALE GENOMIC DNA]</scope>
</reference>
<comment type="caution">
    <text evidence="2">The sequence shown here is derived from an EMBL/GenBank/DDBJ whole genome shotgun (WGS) entry which is preliminary data.</text>
</comment>
<evidence type="ECO:0000313" key="2">
    <source>
        <dbReference type="EMBL" id="CAD5117509.1"/>
    </source>
</evidence>
<protein>
    <submittedName>
        <fullName evidence="2">DgyrCDS6277</fullName>
    </submittedName>
</protein>
<keyword evidence="3" id="KW-1185">Reference proteome</keyword>
<accession>A0A7I8VQE1</accession>
<feature type="coiled-coil region" evidence="1">
    <location>
        <begin position="313"/>
        <end position="347"/>
    </location>
</feature>
<evidence type="ECO:0000256" key="1">
    <source>
        <dbReference type="SAM" id="Coils"/>
    </source>
</evidence>